<protein>
    <recommendedName>
        <fullName evidence="13">THAP-type domain-containing protein</fullName>
    </recommendedName>
</protein>
<keyword evidence="11" id="KW-0131">Cell cycle</keyword>
<dbReference type="Gene3D" id="6.20.210.20">
    <property type="entry name" value="THAP domain"/>
    <property type="match status" value="1"/>
</dbReference>
<organism evidence="14">
    <name type="scientific">Graphocephala atropunctata</name>
    <dbReference type="NCBI Taxonomy" id="36148"/>
    <lineage>
        <taxon>Eukaryota</taxon>
        <taxon>Metazoa</taxon>
        <taxon>Ecdysozoa</taxon>
        <taxon>Arthropoda</taxon>
        <taxon>Hexapoda</taxon>
        <taxon>Insecta</taxon>
        <taxon>Pterygota</taxon>
        <taxon>Neoptera</taxon>
        <taxon>Paraneoptera</taxon>
        <taxon>Hemiptera</taxon>
        <taxon>Auchenorrhyncha</taxon>
        <taxon>Membracoidea</taxon>
        <taxon>Cicadellidae</taxon>
        <taxon>Cicadellinae</taxon>
        <taxon>Cicadellini</taxon>
        <taxon>Graphocephala</taxon>
    </lineage>
</organism>
<dbReference type="AlphaFoldDB" id="A0A1B6KFJ6"/>
<evidence type="ECO:0000256" key="9">
    <source>
        <dbReference type="ARBA" id="ARBA00023163"/>
    </source>
</evidence>
<dbReference type="PROSITE" id="PS50950">
    <property type="entry name" value="ZF_THAP"/>
    <property type="match status" value="1"/>
</dbReference>
<keyword evidence="10" id="KW-0539">Nucleus</keyword>
<dbReference type="InterPro" id="IPR026516">
    <property type="entry name" value="THAP1/10"/>
</dbReference>
<keyword evidence="7" id="KW-0175">Coiled coil</keyword>
<keyword evidence="5" id="KW-0862">Zinc</keyword>
<proteinExistence type="inferred from homology"/>
<evidence type="ECO:0000259" key="13">
    <source>
        <dbReference type="PROSITE" id="PS50950"/>
    </source>
</evidence>
<dbReference type="PANTHER" id="PTHR46600">
    <property type="entry name" value="THAP DOMAIN-CONTAINING"/>
    <property type="match status" value="1"/>
</dbReference>
<accession>A0A1B6KFJ6</accession>
<evidence type="ECO:0000256" key="8">
    <source>
        <dbReference type="ARBA" id="ARBA00023125"/>
    </source>
</evidence>
<dbReference type="GO" id="GO:0043565">
    <property type="term" value="F:sequence-specific DNA binding"/>
    <property type="evidence" value="ECO:0007669"/>
    <property type="project" value="InterPro"/>
</dbReference>
<dbReference type="SMART" id="SM00980">
    <property type="entry name" value="THAP"/>
    <property type="match status" value="1"/>
</dbReference>
<evidence type="ECO:0000256" key="10">
    <source>
        <dbReference type="ARBA" id="ARBA00023242"/>
    </source>
</evidence>
<dbReference type="PANTHER" id="PTHR46600:SF1">
    <property type="entry name" value="THAP DOMAIN-CONTAINING PROTEIN 1"/>
    <property type="match status" value="1"/>
</dbReference>
<keyword evidence="8 12" id="KW-0238">DNA-binding</keyword>
<evidence type="ECO:0000256" key="7">
    <source>
        <dbReference type="ARBA" id="ARBA00023054"/>
    </source>
</evidence>
<dbReference type="GO" id="GO:0005654">
    <property type="term" value="C:nucleoplasm"/>
    <property type="evidence" value="ECO:0007669"/>
    <property type="project" value="UniProtKB-SubCell"/>
</dbReference>
<evidence type="ECO:0000256" key="2">
    <source>
        <dbReference type="ARBA" id="ARBA00006177"/>
    </source>
</evidence>
<keyword evidence="6" id="KW-0805">Transcription regulation</keyword>
<dbReference type="Pfam" id="PF05485">
    <property type="entry name" value="THAP"/>
    <property type="match status" value="1"/>
</dbReference>
<dbReference type="InterPro" id="IPR006612">
    <property type="entry name" value="THAP_Znf"/>
</dbReference>
<reference evidence="14" key="1">
    <citation type="submission" date="2015-11" db="EMBL/GenBank/DDBJ databases">
        <title>De novo transcriptome assembly of four potential Pierce s Disease insect vectors from Arizona vineyards.</title>
        <authorList>
            <person name="Tassone E.E."/>
        </authorList>
    </citation>
    <scope>NUCLEOTIDE SEQUENCE</scope>
</reference>
<evidence type="ECO:0000256" key="6">
    <source>
        <dbReference type="ARBA" id="ARBA00023015"/>
    </source>
</evidence>
<evidence type="ECO:0000256" key="1">
    <source>
        <dbReference type="ARBA" id="ARBA00004642"/>
    </source>
</evidence>
<name>A0A1B6KFJ6_9HEMI</name>
<feature type="non-terminal residue" evidence="14">
    <location>
        <position position="132"/>
    </location>
</feature>
<gene>
    <name evidence="14" type="ORF">g.39502</name>
</gene>
<keyword evidence="4 12" id="KW-0863">Zinc-finger</keyword>
<evidence type="ECO:0000256" key="11">
    <source>
        <dbReference type="ARBA" id="ARBA00023306"/>
    </source>
</evidence>
<keyword evidence="3" id="KW-0479">Metal-binding</keyword>
<dbReference type="EMBL" id="GEBQ01029750">
    <property type="protein sequence ID" value="JAT10227.1"/>
    <property type="molecule type" value="Transcribed_RNA"/>
</dbReference>
<evidence type="ECO:0000256" key="12">
    <source>
        <dbReference type="PROSITE-ProRule" id="PRU00309"/>
    </source>
</evidence>
<evidence type="ECO:0000256" key="4">
    <source>
        <dbReference type="ARBA" id="ARBA00022771"/>
    </source>
</evidence>
<keyword evidence="9" id="KW-0804">Transcription</keyword>
<comment type="subcellular location">
    <subcellularLocation>
        <location evidence="1">Nucleus</location>
        <location evidence="1">Nucleoplasm</location>
    </subcellularLocation>
</comment>
<dbReference type="SMART" id="SM00692">
    <property type="entry name" value="DM3"/>
    <property type="match status" value="1"/>
</dbReference>
<evidence type="ECO:0000313" key="14">
    <source>
        <dbReference type="EMBL" id="JAT10227.1"/>
    </source>
</evidence>
<dbReference type="InterPro" id="IPR038441">
    <property type="entry name" value="THAP_Znf_sf"/>
</dbReference>
<feature type="domain" description="THAP-type" evidence="13">
    <location>
        <begin position="1"/>
        <end position="83"/>
    </location>
</feature>
<dbReference type="GO" id="GO:0008270">
    <property type="term" value="F:zinc ion binding"/>
    <property type="evidence" value="ECO:0007669"/>
    <property type="project" value="UniProtKB-KW"/>
</dbReference>
<dbReference type="SUPFAM" id="SSF57716">
    <property type="entry name" value="Glucocorticoid receptor-like (DNA-binding domain)"/>
    <property type="match status" value="1"/>
</dbReference>
<comment type="similarity">
    <text evidence="2">Belongs to the THAP1 family.</text>
</comment>
<evidence type="ECO:0000256" key="5">
    <source>
        <dbReference type="ARBA" id="ARBA00022833"/>
    </source>
</evidence>
<evidence type="ECO:0000256" key="3">
    <source>
        <dbReference type="ARBA" id="ARBA00022723"/>
    </source>
</evidence>
<sequence length="132" mass="15326">MVKHCVANGCKEFHRKGCNIQFHRFPFYRPTILKKWEIAVGKDNWKPTQNSTLCSKHFTEDSYHNRPGALVRRLKEDAVPSLFDSPSLLQKKTSVWRNIIQPISIPTETSFSSMEEPENICFVCDRTIPSEK</sequence>